<keyword evidence="1" id="KW-1133">Transmembrane helix</keyword>
<feature type="transmembrane region" description="Helical" evidence="1">
    <location>
        <begin position="76"/>
        <end position="93"/>
    </location>
</feature>
<feature type="transmembrane region" description="Helical" evidence="1">
    <location>
        <begin position="183"/>
        <end position="216"/>
    </location>
</feature>
<dbReference type="AlphaFoldDB" id="A0A0R2N6V2"/>
<feature type="transmembrane region" description="Helical" evidence="1">
    <location>
        <begin position="222"/>
        <end position="240"/>
    </location>
</feature>
<dbReference type="OrthoDB" id="2249003at2"/>
<organism evidence="2 3">
    <name type="scientific">Pediococcus argentinicus</name>
    <dbReference type="NCBI Taxonomy" id="480391"/>
    <lineage>
        <taxon>Bacteria</taxon>
        <taxon>Bacillati</taxon>
        <taxon>Bacillota</taxon>
        <taxon>Bacilli</taxon>
        <taxon>Lactobacillales</taxon>
        <taxon>Lactobacillaceae</taxon>
        <taxon>Pediococcus</taxon>
    </lineage>
</organism>
<dbReference type="RefSeq" id="WP_057800456.1">
    <property type="nucleotide sequence ID" value="NZ_BJZZ01000054.1"/>
</dbReference>
<dbReference type="EMBL" id="JQCQ01000048">
    <property type="protein sequence ID" value="KRO21567.1"/>
    <property type="molecule type" value="Genomic_DNA"/>
</dbReference>
<dbReference type="Proteomes" id="UP000051249">
    <property type="component" value="Unassembled WGS sequence"/>
</dbReference>
<sequence length="242" mass="27076">MNKLNLPDLKNKIDQKTILPAALSVVFSSISWYFSYHFASLRLGSTVPTQILLFLFTLMMVFVTFDRLTNKSSLRVLLPLIGITLAIVVVLLLSKELVMAELCLLTLVTLLTTFMNFKAVNAVGLAMFSTSIGVILPVAFFYLSNRFVSGYFLQVCIGLALVLSVAFFDIFITNVKPYHWVLAGLSVITAVFLLFTFHAWAVLITFVMFVINWFIAQMDLKIGIKLLVSTIIILAFIILISL</sequence>
<keyword evidence="3" id="KW-1185">Reference proteome</keyword>
<gene>
    <name evidence="2" type="ORF">IV88_GL001356</name>
</gene>
<proteinExistence type="predicted"/>
<keyword evidence="1" id="KW-0812">Transmembrane</keyword>
<name>A0A0R2N6V2_9LACO</name>
<evidence type="ECO:0000256" key="1">
    <source>
        <dbReference type="SAM" id="Phobius"/>
    </source>
</evidence>
<accession>A0A0R2N6V2</accession>
<feature type="transmembrane region" description="Helical" evidence="1">
    <location>
        <begin position="51"/>
        <end position="69"/>
    </location>
</feature>
<feature type="transmembrane region" description="Helical" evidence="1">
    <location>
        <begin position="124"/>
        <end position="144"/>
    </location>
</feature>
<dbReference type="PATRIC" id="fig|480391.4.peg.1380"/>
<comment type="caution">
    <text evidence="2">The sequence shown here is derived from an EMBL/GenBank/DDBJ whole genome shotgun (WGS) entry which is preliminary data.</text>
</comment>
<evidence type="ECO:0000313" key="3">
    <source>
        <dbReference type="Proteomes" id="UP000051249"/>
    </source>
</evidence>
<keyword evidence="1" id="KW-0472">Membrane</keyword>
<evidence type="ECO:0000313" key="2">
    <source>
        <dbReference type="EMBL" id="KRO21567.1"/>
    </source>
</evidence>
<reference evidence="2 3" key="1">
    <citation type="journal article" date="2015" name="Genome Announc.">
        <title>Expanding the biotechnology potential of lactobacilli through comparative genomics of 213 strains and associated genera.</title>
        <authorList>
            <person name="Sun Z."/>
            <person name="Harris H.M."/>
            <person name="McCann A."/>
            <person name="Guo C."/>
            <person name="Argimon S."/>
            <person name="Zhang W."/>
            <person name="Yang X."/>
            <person name="Jeffery I.B."/>
            <person name="Cooney J.C."/>
            <person name="Kagawa T.F."/>
            <person name="Liu W."/>
            <person name="Song Y."/>
            <person name="Salvetti E."/>
            <person name="Wrobel A."/>
            <person name="Rasinkangas P."/>
            <person name="Parkhill J."/>
            <person name="Rea M.C."/>
            <person name="O'Sullivan O."/>
            <person name="Ritari J."/>
            <person name="Douillard F.P."/>
            <person name="Paul Ross R."/>
            <person name="Yang R."/>
            <person name="Briner A.E."/>
            <person name="Felis G.E."/>
            <person name="de Vos W.M."/>
            <person name="Barrangou R."/>
            <person name="Klaenhammer T.R."/>
            <person name="Caufield P.W."/>
            <person name="Cui Y."/>
            <person name="Zhang H."/>
            <person name="O'Toole P.W."/>
        </authorList>
    </citation>
    <scope>NUCLEOTIDE SEQUENCE [LARGE SCALE GENOMIC DNA]</scope>
    <source>
        <strain evidence="2 3">DSM 23026</strain>
    </source>
</reference>
<feature type="transmembrane region" description="Helical" evidence="1">
    <location>
        <begin position="150"/>
        <end position="171"/>
    </location>
</feature>
<feature type="transmembrane region" description="Helical" evidence="1">
    <location>
        <begin position="21"/>
        <end position="39"/>
    </location>
</feature>
<protein>
    <submittedName>
        <fullName evidence="2">Uncharacterized protein</fullName>
    </submittedName>
</protein>